<feature type="active site" evidence="1">
    <location>
        <position position="47"/>
    </location>
</feature>
<dbReference type="AlphaFoldDB" id="A0A7W9DBY2"/>
<dbReference type="GO" id="GO:0016853">
    <property type="term" value="F:isomerase activity"/>
    <property type="evidence" value="ECO:0007669"/>
    <property type="project" value="TreeGrafter"/>
</dbReference>
<dbReference type="PANTHER" id="PTHR13774">
    <property type="entry name" value="PHENAZINE BIOSYNTHESIS PROTEIN"/>
    <property type="match status" value="1"/>
</dbReference>
<keyword evidence="3" id="KW-1185">Reference proteome</keyword>
<dbReference type="GO" id="GO:0005737">
    <property type="term" value="C:cytoplasm"/>
    <property type="evidence" value="ECO:0007669"/>
    <property type="project" value="TreeGrafter"/>
</dbReference>
<organism evidence="2 3">
    <name type="scientific">Neomicrococcus lactis</name>
    <dbReference type="NCBI Taxonomy" id="732241"/>
    <lineage>
        <taxon>Bacteria</taxon>
        <taxon>Bacillati</taxon>
        <taxon>Actinomycetota</taxon>
        <taxon>Actinomycetes</taxon>
        <taxon>Micrococcales</taxon>
        <taxon>Micrococcaceae</taxon>
        <taxon>Neomicrococcus</taxon>
    </lineage>
</organism>
<name>A0A7W9DBY2_9MICC</name>
<dbReference type="Gene3D" id="3.10.310.10">
    <property type="entry name" value="Diaminopimelate Epimerase, Chain A, domain 1"/>
    <property type="match status" value="2"/>
</dbReference>
<dbReference type="NCBIfam" id="TIGR00654">
    <property type="entry name" value="PhzF_family"/>
    <property type="match status" value="1"/>
</dbReference>
<reference evidence="2 3" key="1">
    <citation type="submission" date="2020-08" db="EMBL/GenBank/DDBJ databases">
        <title>Sequencing the genomes of 1000 actinobacteria strains.</title>
        <authorList>
            <person name="Klenk H.-P."/>
        </authorList>
    </citation>
    <scope>NUCLEOTIDE SEQUENCE [LARGE SCALE GENOMIC DNA]</scope>
    <source>
        <strain evidence="2 3">DSM 23694</strain>
    </source>
</reference>
<evidence type="ECO:0000256" key="1">
    <source>
        <dbReference type="PIRSR" id="PIRSR016184-1"/>
    </source>
</evidence>
<dbReference type="PIRSF" id="PIRSF016184">
    <property type="entry name" value="PhzC_PhzF"/>
    <property type="match status" value="1"/>
</dbReference>
<sequence length="325" mass="34824">MTARRFQQVDVFSADAMRGNPLAVVLDSTGISMESMQLFAQWTNLSETSFIDVPTDPAADLKVRIFTVSTELSFAGHPILGAVHAWLKNGGTPQNATNVAVECQRGIIEVRINQDHAGMTNLAFRAPQLLRTGPLEEDVLEWAISALGISPDSVVAHQWIANGPQWAGLMLRSADEVLAIEPDYKDLEGLEVGVIGPHVASSEADALAQRKLHEKPRKPGARAELEPLEPHTDHLAFDSQIAKAPADYEVRAFVSGEGQPEDPATGSLNAGFGVWLTDAGLAPSSYMVRQGTRLGRAGMIGISAQDDGVWVAGDCQTVIEGSVKL</sequence>
<gene>
    <name evidence="2" type="ORF">BKA12_002273</name>
</gene>
<dbReference type="Pfam" id="PF02567">
    <property type="entry name" value="PhzC-PhzF"/>
    <property type="match status" value="2"/>
</dbReference>
<dbReference type="PANTHER" id="PTHR13774:SF32">
    <property type="entry name" value="ANTISENSE-ENHANCING SEQUENCE 1"/>
    <property type="match status" value="1"/>
</dbReference>
<accession>A0A7W9DBY2</accession>
<proteinExistence type="predicted"/>
<dbReference type="RefSeq" id="WP_183643952.1">
    <property type="nucleotide sequence ID" value="NZ_JACHBL010000001.1"/>
</dbReference>
<dbReference type="InterPro" id="IPR003719">
    <property type="entry name" value="Phenazine_PhzF-like"/>
</dbReference>
<dbReference type="Proteomes" id="UP000523863">
    <property type="component" value="Unassembled WGS sequence"/>
</dbReference>
<dbReference type="SUPFAM" id="SSF54506">
    <property type="entry name" value="Diaminopimelate epimerase-like"/>
    <property type="match status" value="1"/>
</dbReference>
<protein>
    <submittedName>
        <fullName evidence="2">PhzF family phenazine biosynthesis protein</fullName>
    </submittedName>
</protein>
<dbReference type="EMBL" id="JACHBL010000001">
    <property type="protein sequence ID" value="MBB5599193.1"/>
    <property type="molecule type" value="Genomic_DNA"/>
</dbReference>
<evidence type="ECO:0000313" key="3">
    <source>
        <dbReference type="Proteomes" id="UP000523863"/>
    </source>
</evidence>
<evidence type="ECO:0000313" key="2">
    <source>
        <dbReference type="EMBL" id="MBB5599193.1"/>
    </source>
</evidence>
<comment type="caution">
    <text evidence="2">The sequence shown here is derived from an EMBL/GenBank/DDBJ whole genome shotgun (WGS) entry which is preliminary data.</text>
</comment>